<dbReference type="InterPro" id="IPR011263">
    <property type="entry name" value="DNA-dir_RNA_pol_RpoA/D/Rpb3"/>
</dbReference>
<dbReference type="InterPro" id="IPR011773">
    <property type="entry name" value="DNA-dir_RpoA"/>
</dbReference>
<dbReference type="InterPro" id="IPR036643">
    <property type="entry name" value="RNApol_insert_sf"/>
</dbReference>
<evidence type="ECO:0000256" key="8">
    <source>
        <dbReference type="ARBA" id="ARBA00032524"/>
    </source>
</evidence>
<dbReference type="Pfam" id="PF01193">
    <property type="entry name" value="RNA_pol_L"/>
    <property type="match status" value="1"/>
</dbReference>
<dbReference type="SUPFAM" id="SSF56553">
    <property type="entry name" value="Insert subdomain of RNA polymerase alpha subunit"/>
    <property type="match status" value="1"/>
</dbReference>
<evidence type="ECO:0000256" key="7">
    <source>
        <dbReference type="ARBA" id="ARBA00023163"/>
    </source>
</evidence>
<feature type="domain" description="DNA-directed RNA polymerase RpoA/D/Rpb3-type" evidence="12">
    <location>
        <begin position="19"/>
        <end position="225"/>
    </location>
</feature>
<feature type="region of interest" description="Alpha C-terminal domain (alpha-CTD)" evidence="11">
    <location>
        <begin position="238"/>
        <end position="321"/>
    </location>
</feature>
<dbReference type="InterPro" id="IPR011262">
    <property type="entry name" value="DNA-dir_RNA_pol_insert"/>
</dbReference>
<dbReference type="Gene3D" id="2.170.120.12">
    <property type="entry name" value="DNA-directed RNA polymerase, insert domain"/>
    <property type="match status" value="1"/>
</dbReference>
<dbReference type="AlphaFoldDB" id="A0A2M8QD68"/>
<comment type="function">
    <text evidence="11">DNA-dependent RNA polymerase catalyzes the transcription of DNA into RNA using the four ribonucleoside triphosphates as substrates.</text>
</comment>
<evidence type="ECO:0000256" key="3">
    <source>
        <dbReference type="ARBA" id="ARBA00015972"/>
    </source>
</evidence>
<protein>
    <recommendedName>
        <fullName evidence="3 11">DNA-directed RNA polymerase subunit alpha</fullName>
        <shortName evidence="11">RNAP subunit alpha</shortName>
        <ecNumber evidence="2 11">2.7.7.6</ecNumber>
    </recommendedName>
    <alternativeName>
        <fullName evidence="9 11">RNA polymerase subunit alpha</fullName>
    </alternativeName>
    <alternativeName>
        <fullName evidence="8 11">Transcriptase subunit alpha</fullName>
    </alternativeName>
</protein>
<dbReference type="GO" id="GO:0003677">
    <property type="term" value="F:DNA binding"/>
    <property type="evidence" value="ECO:0007669"/>
    <property type="project" value="UniProtKB-UniRule"/>
</dbReference>
<organism evidence="13 14">
    <name type="scientific">Candidatus Thermofonsia Clade 3 bacterium</name>
    <dbReference type="NCBI Taxonomy" id="2364212"/>
    <lineage>
        <taxon>Bacteria</taxon>
        <taxon>Bacillati</taxon>
        <taxon>Chloroflexota</taxon>
        <taxon>Candidatus Thermofontia</taxon>
        <taxon>Candidatus Thermofonsia Clade 3</taxon>
    </lineage>
</organism>
<feature type="region of interest" description="Alpha N-terminal domain (alpha-NTD)" evidence="11">
    <location>
        <begin position="1"/>
        <end position="228"/>
    </location>
</feature>
<comment type="caution">
    <text evidence="13">The sequence shown here is derived from an EMBL/GenBank/DDBJ whole genome shotgun (WGS) entry which is preliminary data.</text>
</comment>
<dbReference type="Pfam" id="PF03118">
    <property type="entry name" value="RNA_pol_A_CTD"/>
    <property type="match status" value="1"/>
</dbReference>
<comment type="catalytic activity">
    <reaction evidence="10 11">
        <text>RNA(n) + a ribonucleoside 5'-triphosphate = RNA(n+1) + diphosphate</text>
        <dbReference type="Rhea" id="RHEA:21248"/>
        <dbReference type="Rhea" id="RHEA-COMP:14527"/>
        <dbReference type="Rhea" id="RHEA-COMP:17342"/>
        <dbReference type="ChEBI" id="CHEBI:33019"/>
        <dbReference type="ChEBI" id="CHEBI:61557"/>
        <dbReference type="ChEBI" id="CHEBI:140395"/>
        <dbReference type="EC" id="2.7.7.6"/>
    </reaction>
</comment>
<dbReference type="GO" id="GO:0046983">
    <property type="term" value="F:protein dimerization activity"/>
    <property type="evidence" value="ECO:0007669"/>
    <property type="project" value="InterPro"/>
</dbReference>
<proteinExistence type="inferred from homology"/>
<dbReference type="FunFam" id="2.170.120.12:FF:000001">
    <property type="entry name" value="DNA-directed RNA polymerase subunit alpha"/>
    <property type="match status" value="1"/>
</dbReference>
<evidence type="ECO:0000256" key="10">
    <source>
        <dbReference type="ARBA" id="ARBA00048552"/>
    </source>
</evidence>
<dbReference type="SUPFAM" id="SSF47789">
    <property type="entry name" value="C-terminal domain of RNA polymerase alpha subunit"/>
    <property type="match status" value="1"/>
</dbReference>
<dbReference type="SUPFAM" id="SSF55257">
    <property type="entry name" value="RBP11-like subunits of RNA polymerase"/>
    <property type="match status" value="1"/>
</dbReference>
<comment type="domain">
    <text evidence="11">The N-terminal domain is essential for RNAP assembly and basal transcription, whereas the C-terminal domain is involved in interaction with transcriptional regulators and with upstream promoter elements.</text>
</comment>
<comment type="subunit">
    <text evidence="11">Homodimer. The RNAP catalytic core consists of 2 alpha, 1 beta, 1 beta' and 1 omega subunit. When a sigma factor is associated with the core the holoenzyme is formed, which can initiate transcription.</text>
</comment>
<dbReference type="SMART" id="SM00662">
    <property type="entry name" value="RPOLD"/>
    <property type="match status" value="1"/>
</dbReference>
<dbReference type="CDD" id="cd06928">
    <property type="entry name" value="RNAP_alpha_NTD"/>
    <property type="match status" value="1"/>
</dbReference>
<dbReference type="NCBIfam" id="TIGR02027">
    <property type="entry name" value="rpoA"/>
    <property type="match status" value="1"/>
</dbReference>
<evidence type="ECO:0000256" key="11">
    <source>
        <dbReference type="HAMAP-Rule" id="MF_00059"/>
    </source>
</evidence>
<keyword evidence="6 11" id="KW-0548">Nucleotidyltransferase</keyword>
<dbReference type="GO" id="GO:0000428">
    <property type="term" value="C:DNA-directed RNA polymerase complex"/>
    <property type="evidence" value="ECO:0007669"/>
    <property type="project" value="UniProtKB-KW"/>
</dbReference>
<name>A0A2M8QD68_9CHLR</name>
<dbReference type="NCBIfam" id="NF003513">
    <property type="entry name" value="PRK05182.1-2"/>
    <property type="match status" value="1"/>
</dbReference>
<dbReference type="InterPro" id="IPR011260">
    <property type="entry name" value="RNAP_asu_C"/>
</dbReference>
<evidence type="ECO:0000256" key="9">
    <source>
        <dbReference type="ARBA" id="ARBA00033070"/>
    </source>
</evidence>
<dbReference type="Gene3D" id="1.10.150.20">
    <property type="entry name" value="5' to 3' exonuclease, C-terminal subdomain"/>
    <property type="match status" value="1"/>
</dbReference>
<dbReference type="GO" id="GO:0003899">
    <property type="term" value="F:DNA-directed RNA polymerase activity"/>
    <property type="evidence" value="ECO:0007669"/>
    <property type="project" value="UniProtKB-UniRule"/>
</dbReference>
<dbReference type="GO" id="GO:0005737">
    <property type="term" value="C:cytoplasm"/>
    <property type="evidence" value="ECO:0007669"/>
    <property type="project" value="UniProtKB-ARBA"/>
</dbReference>
<dbReference type="Pfam" id="PF01000">
    <property type="entry name" value="RNA_pol_A_bac"/>
    <property type="match status" value="1"/>
</dbReference>
<keyword evidence="7 11" id="KW-0804">Transcription</keyword>
<dbReference type="InterPro" id="IPR036603">
    <property type="entry name" value="RBP11-like"/>
</dbReference>
<keyword evidence="4 11" id="KW-0240">DNA-directed RNA polymerase</keyword>
<dbReference type="Proteomes" id="UP000230790">
    <property type="component" value="Unassembled WGS sequence"/>
</dbReference>
<evidence type="ECO:0000256" key="6">
    <source>
        <dbReference type="ARBA" id="ARBA00022695"/>
    </source>
</evidence>
<dbReference type="GO" id="GO:0006351">
    <property type="term" value="P:DNA-templated transcription"/>
    <property type="evidence" value="ECO:0007669"/>
    <property type="project" value="UniProtKB-UniRule"/>
</dbReference>
<evidence type="ECO:0000256" key="2">
    <source>
        <dbReference type="ARBA" id="ARBA00012418"/>
    </source>
</evidence>
<dbReference type="NCBIfam" id="NF003519">
    <property type="entry name" value="PRK05182.2-5"/>
    <property type="match status" value="1"/>
</dbReference>
<evidence type="ECO:0000313" key="14">
    <source>
        <dbReference type="Proteomes" id="UP000230790"/>
    </source>
</evidence>
<dbReference type="HAMAP" id="MF_00059">
    <property type="entry name" value="RNApol_bact_RpoA"/>
    <property type="match status" value="1"/>
</dbReference>
<evidence type="ECO:0000259" key="12">
    <source>
        <dbReference type="SMART" id="SM00662"/>
    </source>
</evidence>
<evidence type="ECO:0000313" key="13">
    <source>
        <dbReference type="EMBL" id="PJF47756.1"/>
    </source>
</evidence>
<reference evidence="13 14" key="1">
    <citation type="submission" date="2017-11" db="EMBL/GenBank/DDBJ databases">
        <title>Evolution of Phototrophy in the Chloroflexi Phylum Driven by Horizontal Gene Transfer.</title>
        <authorList>
            <person name="Ward L.M."/>
            <person name="Hemp J."/>
            <person name="Shih P.M."/>
            <person name="Mcglynn S.E."/>
            <person name="Fischer W."/>
        </authorList>
    </citation>
    <scope>NUCLEOTIDE SEQUENCE [LARGE SCALE GENOMIC DNA]</scope>
    <source>
        <strain evidence="13">JP3_7</strain>
    </source>
</reference>
<evidence type="ECO:0000256" key="5">
    <source>
        <dbReference type="ARBA" id="ARBA00022679"/>
    </source>
</evidence>
<keyword evidence="5 11" id="KW-0808">Transferase</keyword>
<evidence type="ECO:0000256" key="1">
    <source>
        <dbReference type="ARBA" id="ARBA00007123"/>
    </source>
</evidence>
<comment type="similarity">
    <text evidence="1 11">Belongs to the RNA polymerase alpha chain family.</text>
</comment>
<sequence>MLSAPVFPKVESDALTRDYGRFIIGAMEPGFGITLGNALRRVLLSALPGAAVTSMRITDVHHEFSDIPDVKEDVTQLMLNVKQIRMRMHSEGPLRMRLEVRGEGVVTAGDIQAPPEIEIVNPDLYLLTTDSNKARLDIEFQVEMGRGYSPAEQRGRLPIGELPVDAIYSPVRRVNYRVEPARIGQTTNYDRLIMEIWTDGTIRPQDALSQAAAILVQHLRLIAGVSLEEPLLEGKSDNKGIPGEWSERPIEELDLSVRVYNSLKRTGISTVGELLEMMERSGGTLTNLRNFGEKSMAELKEKLRARGLLPQEEKIDEADEV</sequence>
<dbReference type="EMBL" id="PGTN01000036">
    <property type="protein sequence ID" value="PJF47756.1"/>
    <property type="molecule type" value="Genomic_DNA"/>
</dbReference>
<accession>A0A2M8QD68</accession>
<dbReference type="EC" id="2.7.7.6" evidence="2 11"/>
<evidence type="ECO:0000256" key="4">
    <source>
        <dbReference type="ARBA" id="ARBA00022478"/>
    </source>
</evidence>
<dbReference type="Gene3D" id="3.30.1360.10">
    <property type="entry name" value="RNA polymerase, RBP11-like subunit"/>
    <property type="match status" value="1"/>
</dbReference>
<gene>
    <name evidence="11" type="primary">rpoA</name>
    <name evidence="13" type="ORF">CUN48_07050</name>
</gene>